<dbReference type="InterPro" id="IPR021010">
    <property type="entry name" value="Cytosolic_motility_protein"/>
</dbReference>
<dbReference type="PANTHER" id="PTHR31578:SF3">
    <property type="entry name" value="NEMATODE SPECIFIC PEPTIDE FAMILY"/>
    <property type="match status" value="1"/>
</dbReference>
<evidence type="ECO:0000313" key="1">
    <source>
        <dbReference type="Proteomes" id="UP000036681"/>
    </source>
</evidence>
<organism evidence="1 2">
    <name type="scientific">Ascaris lumbricoides</name>
    <name type="common">Giant roundworm</name>
    <dbReference type="NCBI Taxonomy" id="6252"/>
    <lineage>
        <taxon>Eukaryota</taxon>
        <taxon>Metazoa</taxon>
        <taxon>Ecdysozoa</taxon>
        <taxon>Nematoda</taxon>
        <taxon>Chromadorea</taxon>
        <taxon>Rhabditida</taxon>
        <taxon>Spirurina</taxon>
        <taxon>Ascaridomorpha</taxon>
        <taxon>Ascaridoidea</taxon>
        <taxon>Ascarididae</taxon>
        <taxon>Ascaris</taxon>
    </lineage>
</organism>
<protein>
    <submittedName>
        <fullName evidence="2">B30.2/SPRY domain-containing protein</fullName>
    </submittedName>
</protein>
<reference evidence="2" key="1">
    <citation type="submission" date="2017-02" db="UniProtKB">
        <authorList>
            <consortium name="WormBaseParasite"/>
        </authorList>
    </citation>
    <scope>IDENTIFICATION</scope>
</reference>
<evidence type="ECO:0000313" key="2">
    <source>
        <dbReference type="WBParaSite" id="ALUE_0002197001-mRNA-1"/>
    </source>
</evidence>
<dbReference type="AlphaFoldDB" id="A0A0M3IT92"/>
<dbReference type="SUPFAM" id="SSF141739">
    <property type="entry name" value="MFPT repeat-like"/>
    <property type="match status" value="3"/>
</dbReference>
<name>A0A0M3IT92_ASCLU</name>
<dbReference type="WBParaSite" id="ALUE_0002197001-mRNA-1">
    <property type="protein sequence ID" value="ALUE_0002197001-mRNA-1"/>
    <property type="gene ID" value="ALUE_0002197001"/>
</dbReference>
<dbReference type="Proteomes" id="UP000036681">
    <property type="component" value="Unplaced"/>
</dbReference>
<dbReference type="Pfam" id="PF12150">
    <property type="entry name" value="MFP2b"/>
    <property type="match status" value="3"/>
</dbReference>
<proteinExistence type="predicted"/>
<sequence length="451" mass="51001">MFGSPILTLFKVLQYKGDHNKLGYWYEWIQYKDRFEKSEERQMVKCGDSLPILWKDRPGGALLGYLDNKTETAWFSHDGIAESFQGTPLGNMWIIVRNIKDGPPNCECGICPKPPPPPPVPAPGPPPPLKVRWFFLITAWMFGSPILTLFKVLQYKGDHNKLGYWYEWIQYKDRFEKSEERQMVKCGDSLPILWKDRPGGALLGYLDNKTETAWFSHDGIAESFQGTPLGNMWIIVRNIKDGPPNCECGICPKPPPPPPVPAPGPPPPLVMIDEWMDVKMGDPFPQKNLVKALGKTLDTVPGQNPDQYVALWYQQGEPIMGRIWNENGRIAASFGWFNNEYSSKVGSLQVLVELSDYVRGFNYGWIPFSVCGQFGQKEWIPVYVDYPKGIISPCVVDFDGKQILGKVDIRNEKASAAFGGKENILTGPKVQQQMVLCRKAKPGYKFDSTPF</sequence>
<keyword evidence="1" id="KW-1185">Reference proteome</keyword>
<dbReference type="PANTHER" id="PTHR31578">
    <property type="entry name" value="PROTEIN CBG21223-RELATED"/>
    <property type="match status" value="1"/>
</dbReference>
<accession>A0A0M3IT92</accession>